<reference evidence="2" key="1">
    <citation type="submission" date="2020-10" db="EMBL/GenBank/DDBJ databases">
        <authorList>
            <person name="Gilroy R."/>
        </authorList>
    </citation>
    <scope>NUCLEOTIDE SEQUENCE</scope>
    <source>
        <strain evidence="2">ChiHjej12B11-29160</strain>
    </source>
</reference>
<name>A0A9D1HW65_9ACTN</name>
<evidence type="ECO:0000313" key="2">
    <source>
        <dbReference type="EMBL" id="HIU23851.1"/>
    </source>
</evidence>
<feature type="transmembrane region" description="Helical" evidence="1">
    <location>
        <begin position="46"/>
        <end position="66"/>
    </location>
</feature>
<dbReference type="AlphaFoldDB" id="A0A9D1HW65"/>
<evidence type="ECO:0000313" key="3">
    <source>
        <dbReference type="Proteomes" id="UP000824078"/>
    </source>
</evidence>
<feature type="transmembrane region" description="Helical" evidence="1">
    <location>
        <begin position="7"/>
        <end position="26"/>
    </location>
</feature>
<keyword evidence="1" id="KW-1133">Transmembrane helix</keyword>
<keyword evidence="1" id="KW-0472">Membrane</keyword>
<dbReference type="Pfam" id="PF13061">
    <property type="entry name" value="DUF3923"/>
    <property type="match status" value="1"/>
</dbReference>
<evidence type="ECO:0000256" key="1">
    <source>
        <dbReference type="SAM" id="Phobius"/>
    </source>
</evidence>
<organism evidence="2 3">
    <name type="scientific">Candidatus Coprovicinus avistercoris</name>
    <dbReference type="NCBI Taxonomy" id="2840754"/>
    <lineage>
        <taxon>Bacteria</taxon>
        <taxon>Bacillati</taxon>
        <taxon>Actinomycetota</taxon>
        <taxon>Coriobacteriia</taxon>
        <taxon>Coriobacteriales</taxon>
        <taxon>Coriobacteriaceae</taxon>
        <taxon>Coriobacteriaceae incertae sedis</taxon>
        <taxon>Candidatus Coprovicinus</taxon>
    </lineage>
</organism>
<sequence length="71" mass="8193">MKTNGWKIVQIVQLVLFVCFSVFLFLRPVDGHGAVQTPEVKLISFAIWTIFYLGVLVVEWLVYAIVRHSKK</sequence>
<accession>A0A9D1HW65</accession>
<dbReference type="EMBL" id="DVMQ01000010">
    <property type="protein sequence ID" value="HIU23851.1"/>
    <property type="molecule type" value="Genomic_DNA"/>
</dbReference>
<dbReference type="InterPro" id="IPR025037">
    <property type="entry name" value="DUF3923"/>
</dbReference>
<reference evidence="2" key="2">
    <citation type="journal article" date="2021" name="PeerJ">
        <title>Extensive microbial diversity within the chicken gut microbiome revealed by metagenomics and culture.</title>
        <authorList>
            <person name="Gilroy R."/>
            <person name="Ravi A."/>
            <person name="Getino M."/>
            <person name="Pursley I."/>
            <person name="Horton D.L."/>
            <person name="Alikhan N.F."/>
            <person name="Baker D."/>
            <person name="Gharbi K."/>
            <person name="Hall N."/>
            <person name="Watson M."/>
            <person name="Adriaenssens E.M."/>
            <person name="Foster-Nyarko E."/>
            <person name="Jarju S."/>
            <person name="Secka A."/>
            <person name="Antonio M."/>
            <person name="Oren A."/>
            <person name="Chaudhuri R.R."/>
            <person name="La Ragione R."/>
            <person name="Hildebrand F."/>
            <person name="Pallen M.J."/>
        </authorList>
    </citation>
    <scope>NUCLEOTIDE SEQUENCE</scope>
    <source>
        <strain evidence="2">ChiHjej12B11-29160</strain>
    </source>
</reference>
<dbReference type="Proteomes" id="UP000824078">
    <property type="component" value="Unassembled WGS sequence"/>
</dbReference>
<keyword evidence="1" id="KW-0812">Transmembrane</keyword>
<proteinExistence type="predicted"/>
<gene>
    <name evidence="2" type="ORF">IAD17_02895</name>
</gene>
<protein>
    <submittedName>
        <fullName evidence="2">DUF3923 family protein</fullName>
    </submittedName>
</protein>
<comment type="caution">
    <text evidence="2">The sequence shown here is derived from an EMBL/GenBank/DDBJ whole genome shotgun (WGS) entry which is preliminary data.</text>
</comment>